<sequence>MTIPHPLPRQPTTGLQIPCKFKVAPLRHVPPPQGPPAPFISGVTHFQIFALQRMSSSSSSFVGVLFAVSAFCVFGLIPVYFKQLGDVPVIQIALHRFFWTFPETLLILIATGQAKAFFVQAFTRSNFILYGLSALSLAASTMVFVWAVHAGYILEISLGAFLNPLTMVVVGCGFLGERLRRSQVVAVAFAAIGISIFTVSYGRFPWIAILLTMGDGAYAYLKKKAPLSSLHSLALESALLFPFCLAGLVVLEVQGQGAFGHANLSTNLLLVGTGVMTILPLFLLVSAMQRTPLYSIGLFANISPTIQFLVSVFVYHEPFSTSKLIGFVFLWVSIGVFALDSIVAYKASLRADEADVEKGVVTPHNNDVPATGFTKVVDA</sequence>
<dbReference type="AlphaFoldDB" id="A0A485K8E3"/>
<evidence type="ECO:0000256" key="6">
    <source>
        <dbReference type="ARBA" id="ARBA00022989"/>
    </source>
</evidence>
<evidence type="ECO:0000313" key="10">
    <source>
        <dbReference type="EMBL" id="VFT79683.1"/>
    </source>
</evidence>
<feature type="transmembrane region" description="Helical" evidence="8">
    <location>
        <begin position="327"/>
        <end position="345"/>
    </location>
</feature>
<feature type="transmembrane region" description="Helical" evidence="8">
    <location>
        <begin position="233"/>
        <end position="253"/>
    </location>
</feature>
<keyword evidence="6 8" id="KW-1133">Transmembrane helix</keyword>
<feature type="transmembrane region" description="Helical" evidence="8">
    <location>
        <begin position="97"/>
        <end position="118"/>
    </location>
</feature>
<gene>
    <name evidence="10" type="primary">Aste57867_2484</name>
    <name evidence="9" type="ORF">As57867_002478</name>
    <name evidence="10" type="ORF">ASTE57867_2484</name>
</gene>
<evidence type="ECO:0000256" key="4">
    <source>
        <dbReference type="ARBA" id="ARBA00022475"/>
    </source>
</evidence>
<dbReference type="InterPro" id="IPR004626">
    <property type="entry name" value="RarD"/>
</dbReference>
<dbReference type="EMBL" id="CAADRA010000301">
    <property type="protein sequence ID" value="VFT79683.1"/>
    <property type="molecule type" value="Genomic_DNA"/>
</dbReference>
<reference evidence="9" key="2">
    <citation type="submission" date="2019-06" db="EMBL/GenBank/DDBJ databases">
        <title>Genomics analysis of Aphanomyces spp. identifies a new class of oomycete effector associated with host adaptation.</title>
        <authorList>
            <person name="Gaulin E."/>
        </authorList>
    </citation>
    <scope>NUCLEOTIDE SEQUENCE</scope>
    <source>
        <strain evidence="9">CBS 578.67</strain>
    </source>
</reference>
<reference evidence="10 11" key="1">
    <citation type="submission" date="2019-03" db="EMBL/GenBank/DDBJ databases">
        <authorList>
            <person name="Gaulin E."/>
            <person name="Dumas B."/>
        </authorList>
    </citation>
    <scope>NUCLEOTIDE SEQUENCE [LARGE SCALE GENOMIC DNA]</scope>
    <source>
        <strain evidence="10">CBS 568.67</strain>
    </source>
</reference>
<keyword evidence="11" id="KW-1185">Reference proteome</keyword>
<keyword evidence="7 8" id="KW-0472">Membrane</keyword>
<evidence type="ECO:0000256" key="5">
    <source>
        <dbReference type="ARBA" id="ARBA00022692"/>
    </source>
</evidence>
<evidence type="ECO:0000256" key="8">
    <source>
        <dbReference type="SAM" id="Phobius"/>
    </source>
</evidence>
<dbReference type="EMBL" id="VJMH01000301">
    <property type="protein sequence ID" value="KAF0717121.1"/>
    <property type="molecule type" value="Genomic_DNA"/>
</dbReference>
<dbReference type="OrthoDB" id="64403at2759"/>
<proteinExistence type="inferred from homology"/>
<feature type="transmembrane region" description="Helical" evidence="8">
    <location>
        <begin position="182"/>
        <end position="198"/>
    </location>
</feature>
<evidence type="ECO:0000313" key="9">
    <source>
        <dbReference type="EMBL" id="KAF0717121.1"/>
    </source>
</evidence>
<feature type="transmembrane region" description="Helical" evidence="8">
    <location>
        <begin position="61"/>
        <end position="81"/>
    </location>
</feature>
<keyword evidence="5 8" id="KW-0812">Transmembrane</keyword>
<feature type="transmembrane region" description="Helical" evidence="8">
    <location>
        <begin position="152"/>
        <end position="175"/>
    </location>
</feature>
<feature type="transmembrane region" description="Helical" evidence="8">
    <location>
        <begin position="127"/>
        <end position="146"/>
    </location>
</feature>
<evidence type="ECO:0000256" key="7">
    <source>
        <dbReference type="ARBA" id="ARBA00023136"/>
    </source>
</evidence>
<dbReference type="Gene3D" id="1.10.3730.20">
    <property type="match status" value="1"/>
</dbReference>
<organism evidence="10 11">
    <name type="scientific">Aphanomyces stellatus</name>
    <dbReference type="NCBI Taxonomy" id="120398"/>
    <lineage>
        <taxon>Eukaryota</taxon>
        <taxon>Sar</taxon>
        <taxon>Stramenopiles</taxon>
        <taxon>Oomycota</taxon>
        <taxon>Saprolegniomycetes</taxon>
        <taxon>Saprolegniales</taxon>
        <taxon>Verrucalvaceae</taxon>
        <taxon>Aphanomyces</taxon>
    </lineage>
</organism>
<protein>
    <submittedName>
        <fullName evidence="10">Aste57867_2484 protein</fullName>
    </submittedName>
</protein>
<dbReference type="NCBIfam" id="TIGR00688">
    <property type="entry name" value="rarD"/>
    <property type="match status" value="1"/>
</dbReference>
<evidence type="ECO:0000256" key="2">
    <source>
        <dbReference type="ARBA" id="ARBA00007362"/>
    </source>
</evidence>
<evidence type="ECO:0000313" key="11">
    <source>
        <dbReference type="Proteomes" id="UP000332933"/>
    </source>
</evidence>
<feature type="transmembrane region" description="Helical" evidence="8">
    <location>
        <begin position="293"/>
        <end position="315"/>
    </location>
</feature>
<comment type="subcellular location">
    <subcellularLocation>
        <location evidence="1">Cell membrane</location>
        <topology evidence="1">Multi-pass membrane protein</topology>
    </subcellularLocation>
</comment>
<keyword evidence="3" id="KW-0813">Transport</keyword>
<accession>A0A485K8E3</accession>
<keyword evidence="4" id="KW-1003">Cell membrane</keyword>
<dbReference type="Proteomes" id="UP000332933">
    <property type="component" value="Unassembled WGS sequence"/>
</dbReference>
<dbReference type="InterPro" id="IPR037185">
    <property type="entry name" value="EmrE-like"/>
</dbReference>
<evidence type="ECO:0000256" key="3">
    <source>
        <dbReference type="ARBA" id="ARBA00022448"/>
    </source>
</evidence>
<dbReference type="GO" id="GO:0005886">
    <property type="term" value="C:plasma membrane"/>
    <property type="evidence" value="ECO:0007669"/>
    <property type="project" value="UniProtKB-SubCell"/>
</dbReference>
<name>A0A485K8E3_9STRA</name>
<dbReference type="SUPFAM" id="SSF103481">
    <property type="entry name" value="Multidrug resistance efflux transporter EmrE"/>
    <property type="match status" value="2"/>
</dbReference>
<comment type="similarity">
    <text evidence="2">Belongs to the EamA transporter family.</text>
</comment>
<feature type="transmembrane region" description="Helical" evidence="8">
    <location>
        <begin position="265"/>
        <end position="286"/>
    </location>
</feature>
<evidence type="ECO:0000256" key="1">
    <source>
        <dbReference type="ARBA" id="ARBA00004651"/>
    </source>
</evidence>